<accession>A0A131YDD9</accession>
<dbReference type="EMBL" id="GEDV01011989">
    <property type="protein sequence ID" value="JAP76568.1"/>
    <property type="molecule type" value="Transcribed_RNA"/>
</dbReference>
<evidence type="ECO:0000256" key="1">
    <source>
        <dbReference type="SAM" id="Phobius"/>
    </source>
</evidence>
<name>A0A131YDD9_RHIAP</name>
<dbReference type="AlphaFoldDB" id="A0A131YDD9"/>
<evidence type="ECO:0000313" key="3">
    <source>
        <dbReference type="EMBL" id="JAP76568.1"/>
    </source>
</evidence>
<keyword evidence="1" id="KW-0472">Membrane</keyword>
<reference evidence="3" key="1">
    <citation type="journal article" date="2016" name="Ticks Tick Borne Dis.">
        <title>De novo assembly and annotation of the salivary gland transcriptome of Rhipicephalus appendiculatus male and female ticks during blood feeding.</title>
        <authorList>
            <person name="de Castro M.H."/>
            <person name="de Klerk D."/>
            <person name="Pienaar R."/>
            <person name="Latif A.A."/>
            <person name="Rees D.J."/>
            <person name="Mans B.J."/>
        </authorList>
    </citation>
    <scope>NUCLEOTIDE SEQUENCE</scope>
    <source>
        <tissue evidence="3">Salivary glands</tissue>
    </source>
</reference>
<sequence length="80" mass="9081">MAHAAAIILIHQILQLRAAHGVHMQSTNLTFIQAHPFPTCVIIEQILRKSYHWLSGCVCLFVAFLCPVSLYNHCYPNMPH</sequence>
<feature type="chain" id="PRO_5007284665" description="Secreted protein" evidence="2">
    <location>
        <begin position="22"/>
        <end position="80"/>
    </location>
</feature>
<evidence type="ECO:0008006" key="4">
    <source>
        <dbReference type="Google" id="ProtNLM"/>
    </source>
</evidence>
<keyword evidence="1" id="KW-1133">Transmembrane helix</keyword>
<feature type="signal peptide" evidence="2">
    <location>
        <begin position="1"/>
        <end position="21"/>
    </location>
</feature>
<evidence type="ECO:0000256" key="2">
    <source>
        <dbReference type="SAM" id="SignalP"/>
    </source>
</evidence>
<organism evidence="3">
    <name type="scientific">Rhipicephalus appendiculatus</name>
    <name type="common">Brown ear tick</name>
    <dbReference type="NCBI Taxonomy" id="34631"/>
    <lineage>
        <taxon>Eukaryota</taxon>
        <taxon>Metazoa</taxon>
        <taxon>Ecdysozoa</taxon>
        <taxon>Arthropoda</taxon>
        <taxon>Chelicerata</taxon>
        <taxon>Arachnida</taxon>
        <taxon>Acari</taxon>
        <taxon>Parasitiformes</taxon>
        <taxon>Ixodida</taxon>
        <taxon>Ixodoidea</taxon>
        <taxon>Ixodidae</taxon>
        <taxon>Rhipicephalinae</taxon>
        <taxon>Rhipicephalus</taxon>
        <taxon>Rhipicephalus</taxon>
    </lineage>
</organism>
<keyword evidence="1" id="KW-0812">Transmembrane</keyword>
<keyword evidence="2" id="KW-0732">Signal</keyword>
<feature type="transmembrane region" description="Helical" evidence="1">
    <location>
        <begin position="51"/>
        <end position="71"/>
    </location>
</feature>
<proteinExistence type="predicted"/>
<protein>
    <recommendedName>
        <fullName evidence="4">Secreted protein</fullName>
    </recommendedName>
</protein>